<dbReference type="PANTHER" id="PTHR43032:SF2">
    <property type="entry name" value="BLL0505 PROTEIN"/>
    <property type="match status" value="1"/>
</dbReference>
<evidence type="ECO:0000313" key="3">
    <source>
        <dbReference type="Proteomes" id="UP001589870"/>
    </source>
</evidence>
<protein>
    <submittedName>
        <fullName evidence="2">Molybdopterin-dependent oxidoreductase</fullName>
    </submittedName>
</protein>
<comment type="caution">
    <text evidence="2">The sequence shown here is derived from an EMBL/GenBank/DDBJ whole genome shotgun (WGS) entry which is preliminary data.</text>
</comment>
<evidence type="ECO:0000259" key="1">
    <source>
        <dbReference type="Pfam" id="PF00174"/>
    </source>
</evidence>
<accession>A0ABV6U4V4</accession>
<dbReference type="RefSeq" id="WP_394300367.1">
    <property type="nucleotide sequence ID" value="NZ_JBHMQT010000010.1"/>
</dbReference>
<dbReference type="InterPro" id="IPR036374">
    <property type="entry name" value="OxRdtase_Mopterin-bd_sf"/>
</dbReference>
<gene>
    <name evidence="2" type="ORF">ACFHYQ_07560</name>
</gene>
<dbReference type="Gene3D" id="3.90.420.10">
    <property type="entry name" value="Oxidoreductase, molybdopterin-binding domain"/>
    <property type="match status" value="1"/>
</dbReference>
<organism evidence="2 3">
    <name type="scientific">Sphaerimonospora cavernae</name>
    <dbReference type="NCBI Taxonomy" id="1740611"/>
    <lineage>
        <taxon>Bacteria</taxon>
        <taxon>Bacillati</taxon>
        <taxon>Actinomycetota</taxon>
        <taxon>Actinomycetes</taxon>
        <taxon>Streptosporangiales</taxon>
        <taxon>Streptosporangiaceae</taxon>
        <taxon>Sphaerimonospora</taxon>
    </lineage>
</organism>
<sequence>VWSLRSPRSVQRRIGAVNTAVKKLLLRPLASRQNYPDAAISPQHRVNGKPPDWDTYKIMAVHNFANWELRVGGLVENPVTLTLADIRALRDKQTQCTLHNCVQGWSSVGKWGGLPLHELVELVRPLPEARYICFLTMQENRRDEPSAPGVGAGQFYEVIDLELADYPQVLLAYEMNGAPLPIKHGAPLRLRLETQVGFKMAKWIEQIEFIADYSRIGMGMGGWREDNAYFEKDVEI</sequence>
<name>A0ABV6U4V4_9ACTN</name>
<feature type="non-terminal residue" evidence="2">
    <location>
        <position position="1"/>
    </location>
</feature>
<keyword evidence="3" id="KW-1185">Reference proteome</keyword>
<feature type="domain" description="Oxidoreductase molybdopterin-binding" evidence="1">
    <location>
        <begin position="63"/>
        <end position="212"/>
    </location>
</feature>
<evidence type="ECO:0000313" key="2">
    <source>
        <dbReference type="EMBL" id="MFC0862151.1"/>
    </source>
</evidence>
<dbReference type="Proteomes" id="UP001589870">
    <property type="component" value="Unassembled WGS sequence"/>
</dbReference>
<dbReference type="SUPFAM" id="SSF56524">
    <property type="entry name" value="Oxidoreductase molybdopterin-binding domain"/>
    <property type="match status" value="1"/>
</dbReference>
<reference evidence="2 3" key="1">
    <citation type="submission" date="2024-09" db="EMBL/GenBank/DDBJ databases">
        <authorList>
            <person name="Sun Q."/>
            <person name="Mori K."/>
        </authorList>
    </citation>
    <scope>NUCLEOTIDE SEQUENCE [LARGE SCALE GENOMIC DNA]</scope>
    <source>
        <strain evidence="2 3">TBRC 1851</strain>
    </source>
</reference>
<dbReference type="EMBL" id="JBHMQT010000010">
    <property type="protein sequence ID" value="MFC0862151.1"/>
    <property type="molecule type" value="Genomic_DNA"/>
</dbReference>
<dbReference type="PANTHER" id="PTHR43032">
    <property type="entry name" value="PROTEIN-METHIONINE-SULFOXIDE REDUCTASE"/>
    <property type="match status" value="1"/>
</dbReference>
<dbReference type="Pfam" id="PF00174">
    <property type="entry name" value="Oxidored_molyb"/>
    <property type="match status" value="1"/>
</dbReference>
<dbReference type="InterPro" id="IPR000572">
    <property type="entry name" value="OxRdtase_Mopterin-bd_dom"/>
</dbReference>
<proteinExistence type="predicted"/>